<dbReference type="Proteomes" id="UP000015105">
    <property type="component" value="Chromosome 1D"/>
</dbReference>
<dbReference type="EnsemblPlants" id="AET1Gv20356600.19">
    <property type="protein sequence ID" value="AET1Gv20356600.19"/>
    <property type="gene ID" value="AET1Gv20356600"/>
</dbReference>
<organism evidence="2 3">
    <name type="scientific">Aegilops tauschii subsp. strangulata</name>
    <name type="common">Goatgrass</name>
    <dbReference type="NCBI Taxonomy" id="200361"/>
    <lineage>
        <taxon>Eukaryota</taxon>
        <taxon>Viridiplantae</taxon>
        <taxon>Streptophyta</taxon>
        <taxon>Embryophyta</taxon>
        <taxon>Tracheophyta</taxon>
        <taxon>Spermatophyta</taxon>
        <taxon>Magnoliopsida</taxon>
        <taxon>Liliopsida</taxon>
        <taxon>Poales</taxon>
        <taxon>Poaceae</taxon>
        <taxon>BOP clade</taxon>
        <taxon>Pooideae</taxon>
        <taxon>Triticodae</taxon>
        <taxon>Triticeae</taxon>
        <taxon>Triticinae</taxon>
        <taxon>Aegilops</taxon>
    </lineage>
</organism>
<dbReference type="Gramene" id="AET1Gv20356600.19">
    <property type="protein sequence ID" value="AET1Gv20356600.19"/>
    <property type="gene ID" value="AET1Gv20356600"/>
</dbReference>
<protein>
    <submittedName>
        <fullName evidence="2">Uncharacterized protein</fullName>
    </submittedName>
</protein>
<reference evidence="2" key="3">
    <citation type="journal article" date="2017" name="Nature">
        <title>Genome sequence of the progenitor of the wheat D genome Aegilops tauschii.</title>
        <authorList>
            <person name="Luo M.C."/>
            <person name="Gu Y.Q."/>
            <person name="Puiu D."/>
            <person name="Wang H."/>
            <person name="Twardziok S.O."/>
            <person name="Deal K.R."/>
            <person name="Huo N."/>
            <person name="Zhu T."/>
            <person name="Wang L."/>
            <person name="Wang Y."/>
            <person name="McGuire P.E."/>
            <person name="Liu S."/>
            <person name="Long H."/>
            <person name="Ramasamy R.K."/>
            <person name="Rodriguez J.C."/>
            <person name="Van S.L."/>
            <person name="Yuan L."/>
            <person name="Wang Z."/>
            <person name="Xia Z."/>
            <person name="Xiao L."/>
            <person name="Anderson O.D."/>
            <person name="Ouyang S."/>
            <person name="Liang Y."/>
            <person name="Zimin A.V."/>
            <person name="Pertea G."/>
            <person name="Qi P."/>
            <person name="Bennetzen J.L."/>
            <person name="Dai X."/>
            <person name="Dawson M.W."/>
            <person name="Muller H.G."/>
            <person name="Kugler K."/>
            <person name="Rivarola-Duarte L."/>
            <person name="Spannagl M."/>
            <person name="Mayer K.F.X."/>
            <person name="Lu F.H."/>
            <person name="Bevan M.W."/>
            <person name="Leroy P."/>
            <person name="Li P."/>
            <person name="You F.M."/>
            <person name="Sun Q."/>
            <person name="Liu Z."/>
            <person name="Lyons E."/>
            <person name="Wicker T."/>
            <person name="Salzberg S.L."/>
            <person name="Devos K.M."/>
            <person name="Dvorak J."/>
        </authorList>
    </citation>
    <scope>NUCLEOTIDE SEQUENCE [LARGE SCALE GENOMIC DNA]</scope>
    <source>
        <strain evidence="2">cv. AL8/78</strain>
    </source>
</reference>
<proteinExistence type="predicted"/>
<accession>A0A452YAJ8</accession>
<evidence type="ECO:0000313" key="3">
    <source>
        <dbReference type="Proteomes" id="UP000015105"/>
    </source>
</evidence>
<name>A0A452YAJ8_AEGTS</name>
<keyword evidence="3" id="KW-1185">Reference proteome</keyword>
<reference evidence="3" key="2">
    <citation type="journal article" date="2017" name="Nat. Plants">
        <title>The Aegilops tauschii genome reveals multiple impacts of transposons.</title>
        <authorList>
            <person name="Zhao G."/>
            <person name="Zou C."/>
            <person name="Li K."/>
            <person name="Wang K."/>
            <person name="Li T."/>
            <person name="Gao L."/>
            <person name="Zhang X."/>
            <person name="Wang H."/>
            <person name="Yang Z."/>
            <person name="Liu X."/>
            <person name="Jiang W."/>
            <person name="Mao L."/>
            <person name="Kong X."/>
            <person name="Jiao Y."/>
            <person name="Jia J."/>
        </authorList>
    </citation>
    <scope>NUCLEOTIDE SEQUENCE [LARGE SCALE GENOMIC DNA]</scope>
    <source>
        <strain evidence="3">cv. AL8/78</strain>
    </source>
</reference>
<reference evidence="2" key="5">
    <citation type="journal article" date="2021" name="G3 (Bethesda)">
        <title>Aegilops tauschii genome assembly Aet v5.0 features greater sequence contiguity and improved annotation.</title>
        <authorList>
            <person name="Wang L."/>
            <person name="Zhu T."/>
            <person name="Rodriguez J.C."/>
            <person name="Deal K.R."/>
            <person name="Dubcovsky J."/>
            <person name="McGuire P.E."/>
            <person name="Lux T."/>
            <person name="Spannagl M."/>
            <person name="Mayer K.F.X."/>
            <person name="Baldrich P."/>
            <person name="Meyers B.C."/>
            <person name="Huo N."/>
            <person name="Gu Y.Q."/>
            <person name="Zhou H."/>
            <person name="Devos K.M."/>
            <person name="Bennetzen J.L."/>
            <person name="Unver T."/>
            <person name="Budak H."/>
            <person name="Gulick P.J."/>
            <person name="Galiba G."/>
            <person name="Kalapos B."/>
            <person name="Nelson D.R."/>
            <person name="Li P."/>
            <person name="You F.M."/>
            <person name="Luo M.C."/>
            <person name="Dvorak J."/>
        </authorList>
    </citation>
    <scope>NUCLEOTIDE SEQUENCE [LARGE SCALE GENOMIC DNA]</scope>
    <source>
        <strain evidence="2">cv. AL8/78</strain>
    </source>
</reference>
<sequence>KIGLGVDKPGKMCCYFYNIKDDEILVLLVEHPVTGQSVSCCNALRKVQVSYFSSIGKGPPSPRLSPSPEGRRAAVGPQPTLPVVPYHCSIFSPNPLPPDLLLMYPNYHWSFGEHSSVQVEHWAPSE</sequence>
<feature type="region of interest" description="Disordered" evidence="1">
    <location>
        <begin position="53"/>
        <end position="76"/>
    </location>
</feature>
<evidence type="ECO:0000256" key="1">
    <source>
        <dbReference type="SAM" id="MobiDB-lite"/>
    </source>
</evidence>
<reference evidence="2" key="4">
    <citation type="submission" date="2019-03" db="UniProtKB">
        <authorList>
            <consortium name="EnsemblPlants"/>
        </authorList>
    </citation>
    <scope>IDENTIFICATION</scope>
</reference>
<evidence type="ECO:0000313" key="2">
    <source>
        <dbReference type="EnsemblPlants" id="AET1Gv20356600.19"/>
    </source>
</evidence>
<dbReference type="AlphaFoldDB" id="A0A452YAJ8"/>
<reference evidence="3" key="1">
    <citation type="journal article" date="2014" name="Science">
        <title>Ancient hybridizations among the ancestral genomes of bread wheat.</title>
        <authorList>
            <consortium name="International Wheat Genome Sequencing Consortium,"/>
            <person name="Marcussen T."/>
            <person name="Sandve S.R."/>
            <person name="Heier L."/>
            <person name="Spannagl M."/>
            <person name="Pfeifer M."/>
            <person name="Jakobsen K.S."/>
            <person name="Wulff B.B."/>
            <person name="Steuernagel B."/>
            <person name="Mayer K.F."/>
            <person name="Olsen O.A."/>
        </authorList>
    </citation>
    <scope>NUCLEOTIDE SEQUENCE [LARGE SCALE GENOMIC DNA]</scope>
    <source>
        <strain evidence="3">cv. AL8/78</strain>
    </source>
</reference>